<dbReference type="Gene3D" id="3.50.50.60">
    <property type="entry name" value="FAD/NAD(P)-binding domain"/>
    <property type="match status" value="1"/>
</dbReference>
<evidence type="ECO:0000256" key="1">
    <source>
        <dbReference type="ARBA" id="ARBA00023002"/>
    </source>
</evidence>
<proteinExistence type="predicted"/>
<keyword evidence="1" id="KW-0560">Oxidoreductase</keyword>
<sequence>MKILIAGAGIAGLSAARALKMKGVECEVVERRERPPTEGAGIFLLGNAARALGDLGLLEQVRAVAYAIARQRILSSSGFVLNDVRTADIWKDCGPCLALSRQSLTDILHASLEPSTVTYGLEVVSTASRGDKGTARFSNGQEKEYDLVVGAAGVNTPLRTAVFGPSAARQIDISCWRLVVRNNGEIDGWTAMLGNGRTLLGIPISETETYIYADCRSNEFGDGSVNVMKRLFSSFAGPLGPIVAALDPATAVHRAVLQEVPAQRWIADRHVLIGDAAHASSPSMAQGAGMAIEDAVVLAELVAKDDPMEGILQEFYEARIGRVAWVQKKSRARDKLRTGSSTIRNAILRLFGDALYRRTYEPLTRPLLP</sequence>
<evidence type="ECO:0000256" key="2">
    <source>
        <dbReference type="ARBA" id="ARBA00023033"/>
    </source>
</evidence>
<keyword evidence="4" id="KW-0614">Plasmid</keyword>
<dbReference type="InterPro" id="IPR050493">
    <property type="entry name" value="FAD-dep_Monooxygenase_BioMet"/>
</dbReference>
<evidence type="ECO:0000259" key="3">
    <source>
        <dbReference type="Pfam" id="PF01494"/>
    </source>
</evidence>
<name>A0A2L0HBU9_RHIFR</name>
<dbReference type="Proteomes" id="UP000239340">
    <property type="component" value="Plasmid pSfreNXT3b"/>
</dbReference>
<organism evidence="4 5">
    <name type="scientific">Rhizobium fredii</name>
    <name type="common">Sinorhizobium fredii</name>
    <dbReference type="NCBI Taxonomy" id="380"/>
    <lineage>
        <taxon>Bacteria</taxon>
        <taxon>Pseudomonadati</taxon>
        <taxon>Pseudomonadota</taxon>
        <taxon>Alphaproteobacteria</taxon>
        <taxon>Hyphomicrobiales</taxon>
        <taxon>Rhizobiaceae</taxon>
        <taxon>Sinorhizobium/Ensifer group</taxon>
        <taxon>Sinorhizobium</taxon>
    </lineage>
</organism>
<evidence type="ECO:0000313" key="4">
    <source>
        <dbReference type="EMBL" id="AUX78877.1"/>
    </source>
</evidence>
<dbReference type="GO" id="GO:0071949">
    <property type="term" value="F:FAD binding"/>
    <property type="evidence" value="ECO:0007669"/>
    <property type="project" value="InterPro"/>
</dbReference>
<protein>
    <submittedName>
        <fullName evidence="4">Aromatic-ring hydroxylase-like protein</fullName>
    </submittedName>
</protein>
<dbReference type="Pfam" id="PF01494">
    <property type="entry name" value="FAD_binding_3"/>
    <property type="match status" value="1"/>
</dbReference>
<dbReference type="PANTHER" id="PTHR13789">
    <property type="entry name" value="MONOOXYGENASE"/>
    <property type="match status" value="1"/>
</dbReference>
<keyword evidence="2" id="KW-0503">Monooxygenase</keyword>
<dbReference type="EMBL" id="CP024309">
    <property type="protein sequence ID" value="AUX78877.1"/>
    <property type="molecule type" value="Genomic_DNA"/>
</dbReference>
<dbReference type="PANTHER" id="PTHR13789:SF309">
    <property type="entry name" value="PUTATIVE (AFU_ORTHOLOGUE AFUA_6G14510)-RELATED"/>
    <property type="match status" value="1"/>
</dbReference>
<gene>
    <name evidence="4" type="ORF">NXT3_PB00218</name>
</gene>
<dbReference type="GO" id="GO:0004497">
    <property type="term" value="F:monooxygenase activity"/>
    <property type="evidence" value="ECO:0007669"/>
    <property type="project" value="UniProtKB-KW"/>
</dbReference>
<evidence type="ECO:0000313" key="5">
    <source>
        <dbReference type="Proteomes" id="UP000239340"/>
    </source>
</evidence>
<dbReference type="InterPro" id="IPR002938">
    <property type="entry name" value="FAD-bd"/>
</dbReference>
<accession>A0A2L0HBU9</accession>
<geneLocation type="plasmid" evidence="5">
    <name>psfrenxt3b</name>
</geneLocation>
<dbReference type="InterPro" id="IPR036188">
    <property type="entry name" value="FAD/NAD-bd_sf"/>
</dbReference>
<dbReference type="RefSeq" id="WP_104840489.1">
    <property type="nucleotide sequence ID" value="NZ_CP024309.1"/>
</dbReference>
<dbReference type="PRINTS" id="PR00420">
    <property type="entry name" value="RNGMNOXGNASE"/>
</dbReference>
<dbReference type="SUPFAM" id="SSF51905">
    <property type="entry name" value="FAD/NAD(P)-binding domain"/>
    <property type="match status" value="1"/>
</dbReference>
<dbReference type="AlphaFoldDB" id="A0A2L0HBU9"/>
<feature type="domain" description="FAD-binding" evidence="3">
    <location>
        <begin position="2"/>
        <end position="303"/>
    </location>
</feature>
<reference evidence="4 5" key="1">
    <citation type="submission" date="2017-10" db="EMBL/GenBank/DDBJ databases">
        <title>Analysis of the genome sequences of Rhizobium populations associated to common bean (phaseolus vulgaris).</title>
        <authorList>
            <person name="Bustos P."/>
            <person name="Santamaria R.I."/>
            <person name="Miranda-Sanchez F."/>
            <person name="Perez-Carrascal O."/>
            <person name="Juarez S."/>
            <person name="Lozano L."/>
            <person name="Martinez-Flores I."/>
            <person name="Vinuesa P."/>
            <person name="Martinez-Romero E."/>
            <person name="Cevallos M.A."/>
            <person name="Romero D."/>
            <person name="Davila G."/>
            <person name="Gonzalez V."/>
        </authorList>
    </citation>
    <scope>NUCLEOTIDE SEQUENCE [LARGE SCALE GENOMIC DNA]</scope>
    <source>
        <strain evidence="4 5">NXT3</strain>
        <plasmid evidence="5">Plasmid psfrenxt3b</plasmid>
    </source>
</reference>